<organism evidence="2 3">
    <name type="scientific">Agromyces binzhouensis</name>
    <dbReference type="NCBI Taxonomy" id="1817495"/>
    <lineage>
        <taxon>Bacteria</taxon>
        <taxon>Bacillati</taxon>
        <taxon>Actinomycetota</taxon>
        <taxon>Actinomycetes</taxon>
        <taxon>Micrococcales</taxon>
        <taxon>Microbacteriaceae</taxon>
        <taxon>Agromyces</taxon>
    </lineage>
</organism>
<dbReference type="Gene3D" id="3.90.79.10">
    <property type="entry name" value="Nucleoside Triphosphate Pyrophosphohydrolase"/>
    <property type="match status" value="1"/>
</dbReference>
<dbReference type="Pfam" id="PF00293">
    <property type="entry name" value="NUDIX"/>
    <property type="match status" value="1"/>
</dbReference>
<proteinExistence type="predicted"/>
<dbReference type="Proteomes" id="UP000292881">
    <property type="component" value="Unassembled WGS sequence"/>
</dbReference>
<accession>A0A4Q2JI89</accession>
<dbReference type="InterPro" id="IPR015797">
    <property type="entry name" value="NUDIX_hydrolase-like_dom_sf"/>
</dbReference>
<dbReference type="SUPFAM" id="SSF55811">
    <property type="entry name" value="Nudix"/>
    <property type="match status" value="1"/>
</dbReference>
<protein>
    <submittedName>
        <fullName evidence="2">NUDIX hydrolase</fullName>
    </submittedName>
</protein>
<evidence type="ECO:0000259" key="1">
    <source>
        <dbReference type="PROSITE" id="PS51462"/>
    </source>
</evidence>
<dbReference type="AlphaFoldDB" id="A0A4Q2JI89"/>
<gene>
    <name evidence="2" type="ORF">ESO86_13655</name>
</gene>
<dbReference type="InterPro" id="IPR000086">
    <property type="entry name" value="NUDIX_hydrolase_dom"/>
</dbReference>
<reference evidence="2 3" key="1">
    <citation type="submission" date="2019-01" db="EMBL/GenBank/DDBJ databases">
        <authorList>
            <person name="Li J."/>
        </authorList>
    </citation>
    <scope>NUCLEOTIDE SEQUENCE [LARGE SCALE GENOMIC DNA]</scope>
    <source>
        <strain evidence="2 3">CGMCC 4.7180</strain>
    </source>
</reference>
<sequence length="188" mass="20282">MTWPIRAQRTVYENPWIRVVEDDVIRPDGSEGIYGVVEMRHAAVFVVALTDADEVLLVTVDRHTVGRSIEVPAGGSDGEDPLVAARRELVEETGFEADDWREIGAMSALNGICRAPESVWLATGLSPAAARAHGDPHGHAHGQVEEGIHEVRAVPWAEVMRMVRDGEIGDGESVAALMYAALALGRVA</sequence>
<comment type="caution">
    <text evidence="2">The sequence shown here is derived from an EMBL/GenBank/DDBJ whole genome shotgun (WGS) entry which is preliminary data.</text>
</comment>
<keyword evidence="3" id="KW-1185">Reference proteome</keyword>
<evidence type="ECO:0000313" key="3">
    <source>
        <dbReference type="Proteomes" id="UP000292881"/>
    </source>
</evidence>
<dbReference type="RefSeq" id="WP_129235499.1">
    <property type="nucleotide sequence ID" value="NZ_SDPL01000333.1"/>
</dbReference>
<dbReference type="PROSITE" id="PS51462">
    <property type="entry name" value="NUDIX"/>
    <property type="match status" value="1"/>
</dbReference>
<dbReference type="EMBL" id="SDPL01000333">
    <property type="protein sequence ID" value="RXZ45720.1"/>
    <property type="molecule type" value="Genomic_DNA"/>
</dbReference>
<dbReference type="OrthoDB" id="177518at2"/>
<dbReference type="GO" id="GO:0016787">
    <property type="term" value="F:hydrolase activity"/>
    <property type="evidence" value="ECO:0007669"/>
    <property type="project" value="UniProtKB-KW"/>
</dbReference>
<evidence type="ECO:0000313" key="2">
    <source>
        <dbReference type="EMBL" id="RXZ45720.1"/>
    </source>
</evidence>
<feature type="domain" description="Nudix hydrolase" evidence="1">
    <location>
        <begin position="39"/>
        <end position="176"/>
    </location>
</feature>
<keyword evidence="2" id="KW-0378">Hydrolase</keyword>
<name>A0A4Q2JI89_9MICO</name>